<dbReference type="Proteomes" id="UP001499954">
    <property type="component" value="Unassembled WGS sequence"/>
</dbReference>
<organism evidence="2 3">
    <name type="scientific">Agromyces allii</name>
    <dbReference type="NCBI Taxonomy" id="393607"/>
    <lineage>
        <taxon>Bacteria</taxon>
        <taxon>Bacillati</taxon>
        <taxon>Actinomycetota</taxon>
        <taxon>Actinomycetes</taxon>
        <taxon>Micrococcales</taxon>
        <taxon>Microbacteriaceae</taxon>
        <taxon>Agromyces</taxon>
    </lineage>
</organism>
<protein>
    <recommendedName>
        <fullName evidence="1">SnoaL-like domain-containing protein</fullName>
    </recommendedName>
</protein>
<accession>A0ABN2QUZ9</accession>
<feature type="domain" description="SnoaL-like" evidence="1">
    <location>
        <begin position="10"/>
        <end position="105"/>
    </location>
</feature>
<dbReference type="Pfam" id="PF12680">
    <property type="entry name" value="SnoaL_2"/>
    <property type="match status" value="1"/>
</dbReference>
<dbReference type="InterPro" id="IPR037401">
    <property type="entry name" value="SnoaL-like"/>
</dbReference>
<dbReference type="EMBL" id="BAAAMK010000004">
    <property type="protein sequence ID" value="GAA1958544.1"/>
    <property type="molecule type" value="Genomic_DNA"/>
</dbReference>
<dbReference type="RefSeq" id="WP_157414035.1">
    <property type="nucleotide sequence ID" value="NZ_BAAAMK010000004.1"/>
</dbReference>
<evidence type="ECO:0000259" key="1">
    <source>
        <dbReference type="Pfam" id="PF12680"/>
    </source>
</evidence>
<sequence>MTQASRWLDGYLRAWRSKAPDDVRALFTADAEYWFRPDDPDPVRGIDAIVEMWIEDEPAEPVFELEVLIEDDRLGMIKGHVDYPGHAFYWNLWEVHFAPDGRAERFVEWFMTPRTASAADDEGSAT</sequence>
<evidence type="ECO:0000313" key="2">
    <source>
        <dbReference type="EMBL" id="GAA1958544.1"/>
    </source>
</evidence>
<reference evidence="2 3" key="1">
    <citation type="journal article" date="2019" name="Int. J. Syst. Evol. Microbiol.">
        <title>The Global Catalogue of Microorganisms (GCM) 10K type strain sequencing project: providing services to taxonomists for standard genome sequencing and annotation.</title>
        <authorList>
            <consortium name="The Broad Institute Genomics Platform"/>
            <consortium name="The Broad Institute Genome Sequencing Center for Infectious Disease"/>
            <person name="Wu L."/>
            <person name="Ma J."/>
        </authorList>
    </citation>
    <scope>NUCLEOTIDE SEQUENCE [LARGE SCALE GENOMIC DNA]</scope>
    <source>
        <strain evidence="2 3">JCM 13584</strain>
    </source>
</reference>
<comment type="caution">
    <text evidence="2">The sequence shown here is derived from an EMBL/GenBank/DDBJ whole genome shotgun (WGS) entry which is preliminary data.</text>
</comment>
<name>A0ABN2QUZ9_9MICO</name>
<dbReference type="SUPFAM" id="SSF54427">
    <property type="entry name" value="NTF2-like"/>
    <property type="match status" value="1"/>
</dbReference>
<dbReference type="InterPro" id="IPR032710">
    <property type="entry name" value="NTF2-like_dom_sf"/>
</dbReference>
<dbReference type="Gene3D" id="3.10.450.50">
    <property type="match status" value="1"/>
</dbReference>
<keyword evidence="3" id="KW-1185">Reference proteome</keyword>
<evidence type="ECO:0000313" key="3">
    <source>
        <dbReference type="Proteomes" id="UP001499954"/>
    </source>
</evidence>
<proteinExistence type="predicted"/>
<gene>
    <name evidence="2" type="ORF">GCM10009717_26320</name>
</gene>